<dbReference type="RefSeq" id="WP_223099489.1">
    <property type="nucleotide sequence ID" value="NZ_CP061913.1"/>
</dbReference>
<evidence type="ECO:0008006" key="3">
    <source>
        <dbReference type="Google" id="ProtNLM"/>
    </source>
</evidence>
<dbReference type="EMBL" id="JBHMCA010000019">
    <property type="protein sequence ID" value="MFB9443021.1"/>
    <property type="molecule type" value="Genomic_DNA"/>
</dbReference>
<evidence type="ECO:0000313" key="1">
    <source>
        <dbReference type="EMBL" id="MFB9443021.1"/>
    </source>
</evidence>
<evidence type="ECO:0000313" key="2">
    <source>
        <dbReference type="Proteomes" id="UP001589608"/>
    </source>
</evidence>
<keyword evidence="2" id="KW-1185">Reference proteome</keyword>
<accession>A0ABV5M2D1</accession>
<reference evidence="1 2" key="1">
    <citation type="submission" date="2024-09" db="EMBL/GenBank/DDBJ databases">
        <authorList>
            <person name="Sun Q."/>
            <person name="Mori K."/>
        </authorList>
    </citation>
    <scope>NUCLEOTIDE SEQUENCE [LARGE SCALE GENOMIC DNA]</scope>
    <source>
        <strain evidence="1 2">JCM 3307</strain>
    </source>
</reference>
<dbReference type="Proteomes" id="UP001589608">
    <property type="component" value="Unassembled WGS sequence"/>
</dbReference>
<organism evidence="1 2">
    <name type="scientific">Dactylosporangium vinaceum</name>
    <dbReference type="NCBI Taxonomy" id="53362"/>
    <lineage>
        <taxon>Bacteria</taxon>
        <taxon>Bacillati</taxon>
        <taxon>Actinomycetota</taxon>
        <taxon>Actinomycetes</taxon>
        <taxon>Micromonosporales</taxon>
        <taxon>Micromonosporaceae</taxon>
        <taxon>Dactylosporangium</taxon>
    </lineage>
</organism>
<sequence>MLKVVPHWGTANLEDRMARRGKFARLVDDFIATVDALGGSVDQAVVAEELQQRIDAIAAQLRITPQTVLRSYIDEDWGRATATAMMAEVQQRAAPTGPPEHLAVRVAARLLAALGQAVIYAAINGDQQRPQPVLDLRRAGEAVSGLGLAIRDAPPDTPFVTVGADVAAWSRATLEVLRDQLQDGAWTFCPCGEHHGQDDTDAGVLAAVRADLLHLPATATSPAGRKS</sequence>
<gene>
    <name evidence="1" type="ORF">ACFFTR_07995</name>
</gene>
<protein>
    <recommendedName>
        <fullName evidence="3">Transcriptional regulator</fullName>
    </recommendedName>
</protein>
<proteinExistence type="predicted"/>
<comment type="caution">
    <text evidence="1">The sequence shown here is derived from an EMBL/GenBank/DDBJ whole genome shotgun (WGS) entry which is preliminary data.</text>
</comment>
<name>A0ABV5M2D1_9ACTN</name>